<dbReference type="InterPro" id="IPR000515">
    <property type="entry name" value="MetI-like"/>
</dbReference>
<keyword evidence="10" id="KW-1185">Reference proteome</keyword>
<dbReference type="PANTHER" id="PTHR43744">
    <property type="entry name" value="ABC TRANSPORTER PERMEASE PROTEIN MG189-RELATED-RELATED"/>
    <property type="match status" value="1"/>
</dbReference>
<name>A0A8J2ZR54_9BACL</name>
<keyword evidence="9" id="KW-0547">Nucleotide-binding</keyword>
<protein>
    <submittedName>
        <fullName evidence="9">Sugar ABC transporter ATP-binding protein</fullName>
    </submittedName>
</protein>
<comment type="subcellular location">
    <subcellularLocation>
        <location evidence="1 7">Cell membrane</location>
        <topology evidence="1 7">Multi-pass membrane protein</topology>
    </subcellularLocation>
</comment>
<evidence type="ECO:0000259" key="8">
    <source>
        <dbReference type="PROSITE" id="PS50928"/>
    </source>
</evidence>
<comment type="similarity">
    <text evidence="7">Belongs to the binding-protein-dependent transport system permease family.</text>
</comment>
<dbReference type="InterPro" id="IPR035906">
    <property type="entry name" value="MetI-like_sf"/>
</dbReference>
<accession>A0A8J2ZR54</accession>
<evidence type="ECO:0000256" key="7">
    <source>
        <dbReference type="RuleBase" id="RU363032"/>
    </source>
</evidence>
<evidence type="ECO:0000313" key="9">
    <source>
        <dbReference type="EMBL" id="GGH73371.1"/>
    </source>
</evidence>
<dbReference type="EMBL" id="BMFV01000001">
    <property type="protein sequence ID" value="GGH73371.1"/>
    <property type="molecule type" value="Genomic_DNA"/>
</dbReference>
<dbReference type="Proteomes" id="UP000656813">
    <property type="component" value="Unassembled WGS sequence"/>
</dbReference>
<proteinExistence type="inferred from homology"/>
<evidence type="ECO:0000256" key="6">
    <source>
        <dbReference type="ARBA" id="ARBA00023136"/>
    </source>
</evidence>
<reference evidence="9" key="2">
    <citation type="submission" date="2020-09" db="EMBL/GenBank/DDBJ databases">
        <authorList>
            <person name="Sun Q."/>
            <person name="Zhou Y."/>
        </authorList>
    </citation>
    <scope>NUCLEOTIDE SEQUENCE</scope>
    <source>
        <strain evidence="9">CGMCC 1.12777</strain>
    </source>
</reference>
<feature type="transmembrane region" description="Helical" evidence="7">
    <location>
        <begin position="123"/>
        <end position="144"/>
    </location>
</feature>
<feature type="transmembrane region" description="Helical" evidence="7">
    <location>
        <begin position="29"/>
        <end position="50"/>
    </location>
</feature>
<dbReference type="CDD" id="cd06261">
    <property type="entry name" value="TM_PBP2"/>
    <property type="match status" value="1"/>
</dbReference>
<keyword evidence="5 7" id="KW-1133">Transmembrane helix</keyword>
<dbReference type="Gene3D" id="1.10.3720.10">
    <property type="entry name" value="MetI-like"/>
    <property type="match status" value="1"/>
</dbReference>
<dbReference type="Pfam" id="PF00528">
    <property type="entry name" value="BPD_transp_1"/>
    <property type="match status" value="1"/>
</dbReference>
<keyword evidence="9" id="KW-0067">ATP-binding</keyword>
<dbReference type="GO" id="GO:0005886">
    <property type="term" value="C:plasma membrane"/>
    <property type="evidence" value="ECO:0007669"/>
    <property type="project" value="UniProtKB-SubCell"/>
</dbReference>
<evidence type="ECO:0000256" key="4">
    <source>
        <dbReference type="ARBA" id="ARBA00022692"/>
    </source>
</evidence>
<sequence length="293" mass="32842">MQLNSQVKNKTKEQISENYRLKRMLVRGLIYLILIVGAAICLLPFYSMIISSTHSNTDISNKFLLLPGDQFIENYKRLIKIVPIWRGFLNSVFLTVVGTSVTLYFSAMTAYGFSKYDFKYSKVLFSCVLATLMIPGELSIIGFFRLMGNFHMLNTYWPLILPGIANAFGTFFLKQNCDQAVSSEIIESARMDGCGELKAFHRLVLPLLKPALATFGILAFIGQWNSFMLPVITLFDNNLQPLPVMVAMTRGQFGTDYGAQYVGIVISIVPIMLLFAFLSRKIMDGVSAGALKE</sequence>
<reference evidence="9" key="1">
    <citation type="journal article" date="2014" name="Int. J. Syst. Evol. Microbiol.">
        <title>Complete genome sequence of Corynebacterium casei LMG S-19264T (=DSM 44701T), isolated from a smear-ripened cheese.</title>
        <authorList>
            <consortium name="US DOE Joint Genome Institute (JGI-PGF)"/>
            <person name="Walter F."/>
            <person name="Albersmeier A."/>
            <person name="Kalinowski J."/>
            <person name="Ruckert C."/>
        </authorList>
    </citation>
    <scope>NUCLEOTIDE SEQUENCE</scope>
    <source>
        <strain evidence="9">CGMCC 1.12777</strain>
    </source>
</reference>
<feature type="transmembrane region" description="Helical" evidence="7">
    <location>
        <begin position="88"/>
        <end position="111"/>
    </location>
</feature>
<feature type="transmembrane region" description="Helical" evidence="7">
    <location>
        <begin position="156"/>
        <end position="173"/>
    </location>
</feature>
<dbReference type="PANTHER" id="PTHR43744:SF12">
    <property type="entry name" value="ABC TRANSPORTER PERMEASE PROTEIN MG189-RELATED"/>
    <property type="match status" value="1"/>
</dbReference>
<dbReference type="SUPFAM" id="SSF161098">
    <property type="entry name" value="MetI-like"/>
    <property type="match status" value="1"/>
</dbReference>
<dbReference type="GO" id="GO:0005524">
    <property type="term" value="F:ATP binding"/>
    <property type="evidence" value="ECO:0007669"/>
    <property type="project" value="UniProtKB-KW"/>
</dbReference>
<keyword evidence="2 7" id="KW-0813">Transport</keyword>
<gene>
    <name evidence="9" type="ORF">GCM10007096_00540</name>
</gene>
<evidence type="ECO:0000256" key="3">
    <source>
        <dbReference type="ARBA" id="ARBA00022475"/>
    </source>
</evidence>
<keyword evidence="4 7" id="KW-0812">Transmembrane</keyword>
<dbReference type="RefSeq" id="WP_204871235.1">
    <property type="nucleotide sequence ID" value="NZ_BMFV01000001.1"/>
</dbReference>
<organism evidence="9 10">
    <name type="scientific">Pullulanibacillus pueri</name>
    <dbReference type="NCBI Taxonomy" id="1437324"/>
    <lineage>
        <taxon>Bacteria</taxon>
        <taxon>Bacillati</taxon>
        <taxon>Bacillota</taxon>
        <taxon>Bacilli</taxon>
        <taxon>Bacillales</taxon>
        <taxon>Sporolactobacillaceae</taxon>
        <taxon>Pullulanibacillus</taxon>
    </lineage>
</organism>
<feature type="domain" description="ABC transmembrane type-1" evidence="8">
    <location>
        <begin position="88"/>
        <end position="278"/>
    </location>
</feature>
<evidence type="ECO:0000256" key="5">
    <source>
        <dbReference type="ARBA" id="ARBA00022989"/>
    </source>
</evidence>
<evidence type="ECO:0000256" key="1">
    <source>
        <dbReference type="ARBA" id="ARBA00004651"/>
    </source>
</evidence>
<keyword evidence="6 7" id="KW-0472">Membrane</keyword>
<keyword evidence="3" id="KW-1003">Cell membrane</keyword>
<dbReference type="PROSITE" id="PS50928">
    <property type="entry name" value="ABC_TM1"/>
    <property type="match status" value="1"/>
</dbReference>
<evidence type="ECO:0000313" key="10">
    <source>
        <dbReference type="Proteomes" id="UP000656813"/>
    </source>
</evidence>
<dbReference type="GO" id="GO:0055085">
    <property type="term" value="P:transmembrane transport"/>
    <property type="evidence" value="ECO:0007669"/>
    <property type="project" value="InterPro"/>
</dbReference>
<feature type="transmembrane region" description="Helical" evidence="7">
    <location>
        <begin position="258"/>
        <end position="278"/>
    </location>
</feature>
<comment type="caution">
    <text evidence="9">The sequence shown here is derived from an EMBL/GenBank/DDBJ whole genome shotgun (WGS) entry which is preliminary data.</text>
</comment>
<dbReference type="AlphaFoldDB" id="A0A8J2ZR54"/>
<evidence type="ECO:0000256" key="2">
    <source>
        <dbReference type="ARBA" id="ARBA00022448"/>
    </source>
</evidence>